<feature type="compositionally biased region" description="Basic residues" evidence="1">
    <location>
        <begin position="148"/>
        <end position="159"/>
    </location>
</feature>
<evidence type="ECO:0000313" key="3">
    <source>
        <dbReference type="Proteomes" id="UP000000304"/>
    </source>
</evidence>
<dbReference type="GO" id="GO:0007432">
    <property type="term" value="P:salivary gland boundary specification"/>
    <property type="evidence" value="ECO:0007669"/>
    <property type="project" value="EnsemblMetazoa"/>
</dbReference>
<name>B4NUE4_DROSI</name>
<organism evidence="2 3">
    <name type="scientific">Drosophila simulans</name>
    <name type="common">Fruit fly</name>
    <dbReference type="NCBI Taxonomy" id="7240"/>
    <lineage>
        <taxon>Eukaryota</taxon>
        <taxon>Metazoa</taxon>
        <taxon>Ecdysozoa</taxon>
        <taxon>Arthropoda</taxon>
        <taxon>Hexapoda</taxon>
        <taxon>Insecta</taxon>
        <taxon>Pterygota</taxon>
        <taxon>Neoptera</taxon>
        <taxon>Endopterygota</taxon>
        <taxon>Diptera</taxon>
        <taxon>Brachycera</taxon>
        <taxon>Muscomorpha</taxon>
        <taxon>Ephydroidea</taxon>
        <taxon>Drosophilidae</taxon>
        <taxon>Drosophila</taxon>
        <taxon>Sophophora</taxon>
    </lineage>
</organism>
<feature type="region of interest" description="Disordered" evidence="1">
    <location>
        <begin position="71"/>
        <end position="198"/>
    </location>
</feature>
<accession>B4NUE4</accession>
<feature type="compositionally biased region" description="Basic and acidic residues" evidence="1">
    <location>
        <begin position="163"/>
        <end position="173"/>
    </location>
</feature>
<dbReference type="PANTHER" id="PTHR33638">
    <property type="entry name" value="SELENOPROTEIN H"/>
    <property type="match status" value="1"/>
</dbReference>
<dbReference type="Bgee" id="FBgn0196132">
    <property type="expression patterns" value="Expressed in embryo and 3 other cell types or tissues"/>
</dbReference>
<dbReference type="Proteomes" id="UP000000304">
    <property type="component" value="Unassembled WGS sequence"/>
</dbReference>
<proteinExistence type="predicted"/>
<dbReference type="HOGENOM" id="CLU_1246551_0_0_1"/>
<dbReference type="InterPro" id="IPR052674">
    <property type="entry name" value="SelWTH-like"/>
</dbReference>
<dbReference type="AlphaFoldDB" id="B4NUE4"/>
<sequence>MPPKRNKKTELQLQLNALGAPRRGAFELSLSAGGMGKQEQVELWSGLKRGPPRALKFPTVEEVYDRIVGILNDQQESKELTNTQKSSKIDLTESEAKTSPKKSESTEEAQGTEAPSTSRKSKKEQKSEEEQTQVDSKEAKQSKELAKTKRQPKAQKKPAKASESQKEVTEEKPVSSQKRKRTTRSSTDEATASAKRRR</sequence>
<dbReference type="EMBL" id="CH983913">
    <property type="protein sequence ID" value="EDX16591.1"/>
    <property type="molecule type" value="Genomic_DNA"/>
</dbReference>
<dbReference type="STRING" id="7240.B4NUE4"/>
<evidence type="ECO:0000313" key="2">
    <source>
        <dbReference type="EMBL" id="EDX16591.1"/>
    </source>
</evidence>
<dbReference type="GO" id="GO:0007436">
    <property type="term" value="P:larval salivary gland morphogenesis"/>
    <property type="evidence" value="ECO:0007669"/>
    <property type="project" value="EnsemblMetazoa"/>
</dbReference>
<keyword evidence="3" id="KW-1185">Reference proteome</keyword>
<dbReference type="GO" id="GO:0008340">
    <property type="term" value="P:determination of adult lifespan"/>
    <property type="evidence" value="ECO:0007669"/>
    <property type="project" value="EnsemblMetazoa"/>
</dbReference>
<dbReference type="PANTHER" id="PTHR33638:SF1">
    <property type="entry name" value="SELENOPROTEIN H"/>
    <property type="match status" value="1"/>
</dbReference>
<dbReference type="GO" id="GO:0005794">
    <property type="term" value="C:Golgi apparatus"/>
    <property type="evidence" value="ECO:0007669"/>
    <property type="project" value="EnsemblMetazoa"/>
</dbReference>
<feature type="compositionally biased region" description="Basic and acidic residues" evidence="1">
    <location>
        <begin position="87"/>
        <end position="105"/>
    </location>
</feature>
<dbReference type="OMA" id="EMDKEPP"/>
<dbReference type="GO" id="GO:0009792">
    <property type="term" value="P:embryo development ending in birth or egg hatching"/>
    <property type="evidence" value="ECO:0007669"/>
    <property type="project" value="EnsemblMetazoa"/>
</dbReference>
<feature type="compositionally biased region" description="Basic and acidic residues" evidence="1">
    <location>
        <begin position="124"/>
        <end position="147"/>
    </location>
</feature>
<gene>
    <name evidence="2" type="primary">Dsim\GD24812</name>
    <name evidence="2" type="ORF">Dsim_GD24812</name>
</gene>
<reference evidence="2 3" key="1">
    <citation type="journal article" date="2007" name="Nature">
        <title>Evolution of genes and genomes on the Drosophila phylogeny.</title>
        <authorList>
            <consortium name="Drosophila 12 Genomes Consortium"/>
            <person name="Clark A.G."/>
            <person name="Eisen M.B."/>
            <person name="Smith D.R."/>
            <person name="Bergman C.M."/>
            <person name="Oliver B."/>
            <person name="Markow T.A."/>
            <person name="Kaufman T.C."/>
            <person name="Kellis M."/>
            <person name="Gelbart W."/>
            <person name="Iyer V.N."/>
            <person name="Pollard D.A."/>
            <person name="Sackton T.B."/>
            <person name="Larracuente A.M."/>
            <person name="Singh N.D."/>
            <person name="Abad J.P."/>
            <person name="Abt D.N."/>
            <person name="Adryan B."/>
            <person name="Aguade M."/>
            <person name="Akashi H."/>
            <person name="Anderson W.W."/>
            <person name="Aquadro C.F."/>
            <person name="Ardell D.H."/>
            <person name="Arguello R."/>
            <person name="Artieri C.G."/>
            <person name="Barbash D.A."/>
            <person name="Barker D."/>
            <person name="Barsanti P."/>
            <person name="Batterham P."/>
            <person name="Batzoglou S."/>
            <person name="Begun D."/>
            <person name="Bhutkar A."/>
            <person name="Blanco E."/>
            <person name="Bosak S.A."/>
            <person name="Bradley R.K."/>
            <person name="Brand A.D."/>
            <person name="Brent M.R."/>
            <person name="Brooks A.N."/>
            <person name="Brown R.H."/>
            <person name="Butlin R.K."/>
            <person name="Caggese C."/>
            <person name="Calvi B.R."/>
            <person name="Bernardo de Carvalho A."/>
            <person name="Caspi A."/>
            <person name="Castrezana S."/>
            <person name="Celniker S.E."/>
            <person name="Chang J.L."/>
            <person name="Chapple C."/>
            <person name="Chatterji S."/>
            <person name="Chinwalla A."/>
            <person name="Civetta A."/>
            <person name="Clifton S.W."/>
            <person name="Comeron J.M."/>
            <person name="Costello J.C."/>
            <person name="Coyne J.A."/>
            <person name="Daub J."/>
            <person name="David R.G."/>
            <person name="Delcher A.L."/>
            <person name="Delehaunty K."/>
            <person name="Do C.B."/>
            <person name="Ebling H."/>
            <person name="Edwards K."/>
            <person name="Eickbush T."/>
            <person name="Evans J.D."/>
            <person name="Filipski A."/>
            <person name="Findeiss S."/>
            <person name="Freyhult E."/>
            <person name="Fulton L."/>
            <person name="Fulton R."/>
            <person name="Garcia A.C."/>
            <person name="Gardiner A."/>
            <person name="Garfield D.A."/>
            <person name="Garvin B.E."/>
            <person name="Gibson G."/>
            <person name="Gilbert D."/>
            <person name="Gnerre S."/>
            <person name="Godfrey J."/>
            <person name="Good R."/>
            <person name="Gotea V."/>
            <person name="Gravely B."/>
            <person name="Greenberg A.J."/>
            <person name="Griffiths-Jones S."/>
            <person name="Gross S."/>
            <person name="Guigo R."/>
            <person name="Gustafson E.A."/>
            <person name="Haerty W."/>
            <person name="Hahn M.W."/>
            <person name="Halligan D.L."/>
            <person name="Halpern A.L."/>
            <person name="Halter G.M."/>
            <person name="Han M.V."/>
            <person name="Heger A."/>
            <person name="Hillier L."/>
            <person name="Hinrichs A.S."/>
            <person name="Holmes I."/>
            <person name="Hoskins R.A."/>
            <person name="Hubisz M.J."/>
            <person name="Hultmark D."/>
            <person name="Huntley M.A."/>
            <person name="Jaffe D.B."/>
            <person name="Jagadeeshan S."/>
            <person name="Jeck W.R."/>
            <person name="Johnson J."/>
            <person name="Jones C.D."/>
            <person name="Jordan W.C."/>
            <person name="Karpen G.H."/>
            <person name="Kataoka E."/>
            <person name="Keightley P.D."/>
            <person name="Kheradpour P."/>
            <person name="Kirkness E.F."/>
            <person name="Koerich L.B."/>
            <person name="Kristiansen K."/>
            <person name="Kudrna D."/>
            <person name="Kulathinal R.J."/>
            <person name="Kumar S."/>
            <person name="Kwok R."/>
            <person name="Lander E."/>
            <person name="Langley C.H."/>
            <person name="Lapoint R."/>
            <person name="Lazzaro B.P."/>
            <person name="Lee S.J."/>
            <person name="Levesque L."/>
            <person name="Li R."/>
            <person name="Lin C.F."/>
            <person name="Lin M.F."/>
            <person name="Lindblad-Toh K."/>
            <person name="Llopart A."/>
            <person name="Long M."/>
            <person name="Low L."/>
            <person name="Lozovsky E."/>
            <person name="Lu J."/>
            <person name="Luo M."/>
            <person name="Machado C.A."/>
            <person name="Makalowski W."/>
            <person name="Marzo M."/>
            <person name="Matsuda M."/>
            <person name="Matzkin L."/>
            <person name="McAllister B."/>
            <person name="McBride C.S."/>
            <person name="McKernan B."/>
            <person name="McKernan K."/>
            <person name="Mendez-Lago M."/>
            <person name="Minx P."/>
            <person name="Mollenhauer M.U."/>
            <person name="Montooth K."/>
            <person name="Mount S.M."/>
            <person name="Mu X."/>
            <person name="Myers E."/>
            <person name="Negre B."/>
            <person name="Newfeld S."/>
            <person name="Nielsen R."/>
            <person name="Noor M.A."/>
            <person name="O'Grady P."/>
            <person name="Pachter L."/>
            <person name="Papaceit M."/>
            <person name="Parisi M.J."/>
            <person name="Parisi M."/>
            <person name="Parts L."/>
            <person name="Pedersen J.S."/>
            <person name="Pesole G."/>
            <person name="Phillippy A.M."/>
            <person name="Ponting C.P."/>
            <person name="Pop M."/>
            <person name="Porcelli D."/>
            <person name="Powell J.R."/>
            <person name="Prohaska S."/>
            <person name="Pruitt K."/>
            <person name="Puig M."/>
            <person name="Quesneville H."/>
            <person name="Ram K.R."/>
            <person name="Rand D."/>
            <person name="Rasmussen M.D."/>
            <person name="Reed L.K."/>
            <person name="Reenan R."/>
            <person name="Reily A."/>
            <person name="Remington K.A."/>
            <person name="Rieger T.T."/>
            <person name="Ritchie M.G."/>
            <person name="Robin C."/>
            <person name="Rogers Y.H."/>
            <person name="Rohde C."/>
            <person name="Rozas J."/>
            <person name="Rubenfield M.J."/>
            <person name="Ruiz A."/>
            <person name="Russo S."/>
            <person name="Salzberg S.L."/>
            <person name="Sanchez-Gracia A."/>
            <person name="Saranga D.J."/>
            <person name="Sato H."/>
            <person name="Schaeffer S.W."/>
            <person name="Schatz M.C."/>
            <person name="Schlenke T."/>
            <person name="Schwartz R."/>
            <person name="Segarra C."/>
            <person name="Singh R.S."/>
            <person name="Sirot L."/>
            <person name="Sirota M."/>
            <person name="Sisneros N.B."/>
            <person name="Smith C.D."/>
            <person name="Smith T.F."/>
            <person name="Spieth J."/>
            <person name="Stage D.E."/>
            <person name="Stark A."/>
            <person name="Stephan W."/>
            <person name="Strausberg R.L."/>
            <person name="Strempel S."/>
            <person name="Sturgill D."/>
            <person name="Sutton G."/>
            <person name="Sutton G.G."/>
            <person name="Tao W."/>
            <person name="Teichmann S."/>
            <person name="Tobari Y.N."/>
            <person name="Tomimura Y."/>
            <person name="Tsolas J.M."/>
            <person name="Valente V.L."/>
            <person name="Venter E."/>
            <person name="Venter J.C."/>
            <person name="Vicario S."/>
            <person name="Vieira F.G."/>
            <person name="Vilella A.J."/>
            <person name="Villasante A."/>
            <person name="Walenz B."/>
            <person name="Wang J."/>
            <person name="Wasserman M."/>
            <person name="Watts T."/>
            <person name="Wilson D."/>
            <person name="Wilson R.K."/>
            <person name="Wing R.A."/>
            <person name="Wolfner M.F."/>
            <person name="Wong A."/>
            <person name="Wong G.K."/>
            <person name="Wu C.I."/>
            <person name="Wu G."/>
            <person name="Yamamoto D."/>
            <person name="Yang H.P."/>
            <person name="Yang S.P."/>
            <person name="Yorke J.A."/>
            <person name="Yoshida K."/>
            <person name="Zdobnov E."/>
            <person name="Zhang P."/>
            <person name="Zhang Y."/>
            <person name="Zimin A.V."/>
            <person name="Baldwin J."/>
            <person name="Abdouelleil A."/>
            <person name="Abdulkadir J."/>
            <person name="Abebe A."/>
            <person name="Abera B."/>
            <person name="Abreu J."/>
            <person name="Acer S.C."/>
            <person name="Aftuck L."/>
            <person name="Alexander A."/>
            <person name="An P."/>
            <person name="Anderson E."/>
            <person name="Anderson S."/>
            <person name="Arachi H."/>
            <person name="Azer M."/>
            <person name="Bachantsang P."/>
            <person name="Barry A."/>
            <person name="Bayul T."/>
            <person name="Berlin A."/>
            <person name="Bessette D."/>
            <person name="Bloom T."/>
            <person name="Blye J."/>
            <person name="Boguslavskiy L."/>
            <person name="Bonnet C."/>
            <person name="Boukhgalter B."/>
            <person name="Bourzgui I."/>
            <person name="Brown A."/>
            <person name="Cahill P."/>
            <person name="Channer S."/>
            <person name="Cheshatsang Y."/>
            <person name="Chuda L."/>
            <person name="Citroen M."/>
            <person name="Collymore A."/>
            <person name="Cooke P."/>
            <person name="Costello M."/>
            <person name="D'Aco K."/>
            <person name="Daza R."/>
            <person name="De Haan G."/>
            <person name="DeGray S."/>
            <person name="DeMaso C."/>
            <person name="Dhargay N."/>
            <person name="Dooley K."/>
            <person name="Dooley E."/>
            <person name="Doricent M."/>
            <person name="Dorje P."/>
            <person name="Dorjee K."/>
            <person name="Dupes A."/>
            <person name="Elong R."/>
            <person name="Falk J."/>
            <person name="Farina A."/>
            <person name="Faro S."/>
            <person name="Ferguson D."/>
            <person name="Fisher S."/>
            <person name="Foley C.D."/>
            <person name="Franke A."/>
            <person name="Friedrich D."/>
            <person name="Gadbois L."/>
            <person name="Gearin G."/>
            <person name="Gearin C.R."/>
            <person name="Giannoukos G."/>
            <person name="Goode T."/>
            <person name="Graham J."/>
            <person name="Grandbois E."/>
            <person name="Grewal S."/>
            <person name="Gyaltsen K."/>
            <person name="Hafez N."/>
            <person name="Hagos B."/>
            <person name="Hall J."/>
            <person name="Henson C."/>
            <person name="Hollinger A."/>
            <person name="Honan T."/>
            <person name="Huard M.D."/>
            <person name="Hughes L."/>
            <person name="Hurhula B."/>
            <person name="Husby M.E."/>
            <person name="Kamat A."/>
            <person name="Kanga B."/>
            <person name="Kashin S."/>
            <person name="Khazanovich D."/>
            <person name="Kisner P."/>
            <person name="Lance K."/>
            <person name="Lara M."/>
            <person name="Lee W."/>
            <person name="Lennon N."/>
            <person name="Letendre F."/>
            <person name="LeVine R."/>
            <person name="Lipovsky A."/>
            <person name="Liu X."/>
            <person name="Liu J."/>
            <person name="Liu S."/>
            <person name="Lokyitsang T."/>
            <person name="Lokyitsang Y."/>
            <person name="Lubonja R."/>
            <person name="Lui A."/>
            <person name="MacDonald P."/>
            <person name="Magnisalis V."/>
            <person name="Maru K."/>
            <person name="Matthews C."/>
            <person name="McCusker W."/>
            <person name="McDonough S."/>
            <person name="Mehta T."/>
            <person name="Meldrim J."/>
            <person name="Meneus L."/>
            <person name="Mihai O."/>
            <person name="Mihalev A."/>
            <person name="Mihova T."/>
            <person name="Mittelman R."/>
            <person name="Mlenga V."/>
            <person name="Montmayeur A."/>
            <person name="Mulrain L."/>
            <person name="Navidi A."/>
            <person name="Naylor J."/>
            <person name="Negash T."/>
            <person name="Nguyen T."/>
            <person name="Nguyen N."/>
            <person name="Nicol R."/>
            <person name="Norbu C."/>
            <person name="Norbu N."/>
            <person name="Novod N."/>
            <person name="O'Neill B."/>
            <person name="Osman S."/>
            <person name="Markiewicz E."/>
            <person name="Oyono O.L."/>
            <person name="Patti C."/>
            <person name="Phunkhang P."/>
            <person name="Pierre F."/>
            <person name="Priest M."/>
            <person name="Raghuraman S."/>
            <person name="Rege F."/>
            <person name="Reyes R."/>
            <person name="Rise C."/>
            <person name="Rogov P."/>
            <person name="Ross K."/>
            <person name="Ryan E."/>
            <person name="Settipalli S."/>
            <person name="Shea T."/>
            <person name="Sherpa N."/>
            <person name="Shi L."/>
            <person name="Shih D."/>
            <person name="Sparrow T."/>
            <person name="Spaulding J."/>
            <person name="Stalker J."/>
            <person name="Stange-Thomann N."/>
            <person name="Stavropoulos S."/>
            <person name="Stone C."/>
            <person name="Strader C."/>
            <person name="Tesfaye S."/>
            <person name="Thomson T."/>
            <person name="Thoulutsang Y."/>
            <person name="Thoulutsang D."/>
            <person name="Topham K."/>
            <person name="Topping I."/>
            <person name="Tsamla T."/>
            <person name="Vassiliev H."/>
            <person name="Vo A."/>
            <person name="Wangchuk T."/>
            <person name="Wangdi T."/>
            <person name="Weiand M."/>
            <person name="Wilkinson J."/>
            <person name="Wilson A."/>
            <person name="Yadav S."/>
            <person name="Young G."/>
            <person name="Yu Q."/>
            <person name="Zembek L."/>
            <person name="Zhong D."/>
            <person name="Zimmer A."/>
            <person name="Zwirko Z."/>
            <person name="Jaffe D.B."/>
            <person name="Alvarez P."/>
            <person name="Brockman W."/>
            <person name="Butler J."/>
            <person name="Chin C."/>
            <person name="Gnerre S."/>
            <person name="Grabherr M."/>
            <person name="Kleber M."/>
            <person name="Mauceli E."/>
            <person name="MacCallum I."/>
        </authorList>
    </citation>
    <scope>NUCLEOTIDE SEQUENCE [LARGE SCALE GENOMIC DNA]</scope>
    <source>
        <strain evidence="3">white501</strain>
    </source>
</reference>
<evidence type="ECO:0000256" key="1">
    <source>
        <dbReference type="SAM" id="MobiDB-lite"/>
    </source>
</evidence>
<protein>
    <submittedName>
        <fullName evidence="2">GD24812</fullName>
    </submittedName>
</protein>
<dbReference type="OrthoDB" id="1933874at2759"/>
<dbReference type="PhylomeDB" id="B4NUE4"/>